<keyword evidence="2" id="KW-0238">DNA-binding</keyword>
<gene>
    <name evidence="5" type="ORF">C6569_05870</name>
</gene>
<sequence>MRDLTIGALSKQTGVKVPTIRYYEQIGLMPPVPRTEAGRRSYGGEDLKRLGFIRHARNLGFEIEEIRQLIALAGEPERPCADADAIARRHLATIDDRISRLSALRAEIARMVDQGPHGAIGECRVIEVLADHGLCADSAH</sequence>
<dbReference type="PANTHER" id="PTHR30204:SF94">
    <property type="entry name" value="HEAVY METAL-DEPENDENT TRANSCRIPTIONAL REGULATOR HI_0293-RELATED"/>
    <property type="match status" value="1"/>
</dbReference>
<dbReference type="PRINTS" id="PR00040">
    <property type="entry name" value="HTHMERR"/>
</dbReference>
<keyword evidence="1" id="KW-0805">Transcription regulation</keyword>
<dbReference type="EMBL" id="CP027668">
    <property type="protein sequence ID" value="AVO44624.1"/>
    <property type="molecule type" value="Genomic_DNA"/>
</dbReference>
<protein>
    <submittedName>
        <fullName evidence="5">MerR family transcriptional regulator</fullName>
    </submittedName>
</protein>
<keyword evidence="6" id="KW-1185">Reference proteome</keyword>
<dbReference type="Pfam" id="PF09278">
    <property type="entry name" value="MerR-DNA-bind"/>
    <property type="match status" value="1"/>
</dbReference>
<dbReference type="SUPFAM" id="SSF46955">
    <property type="entry name" value="Putative DNA-binding domain"/>
    <property type="match status" value="1"/>
</dbReference>
<evidence type="ECO:0000256" key="3">
    <source>
        <dbReference type="ARBA" id="ARBA00023163"/>
    </source>
</evidence>
<dbReference type="RefSeq" id="WP_106747967.1">
    <property type="nucleotide sequence ID" value="NZ_CP027668.1"/>
</dbReference>
<dbReference type="PROSITE" id="PS00552">
    <property type="entry name" value="HTH_MERR_1"/>
    <property type="match status" value="1"/>
</dbReference>
<dbReference type="GO" id="GO:0003700">
    <property type="term" value="F:DNA-binding transcription factor activity"/>
    <property type="evidence" value="ECO:0007669"/>
    <property type="project" value="InterPro"/>
</dbReference>
<reference evidence="5 6" key="1">
    <citation type="submission" date="2018-03" db="EMBL/GenBank/DDBJ databases">
        <title>Genome sequencing of Phreatobacter sp.</title>
        <authorList>
            <person name="Kim S.-J."/>
            <person name="Heo J."/>
            <person name="Kwon S.-W."/>
        </authorList>
    </citation>
    <scope>NUCLEOTIDE SEQUENCE [LARGE SCALE GENOMIC DNA]</scope>
    <source>
        <strain evidence="5 6">S-12</strain>
    </source>
</reference>
<proteinExistence type="predicted"/>
<keyword evidence="3" id="KW-0804">Transcription</keyword>
<dbReference type="InterPro" id="IPR047057">
    <property type="entry name" value="MerR_fam"/>
</dbReference>
<dbReference type="AlphaFoldDB" id="A0A2S0N8Y0"/>
<evidence type="ECO:0000313" key="5">
    <source>
        <dbReference type="EMBL" id="AVO44624.1"/>
    </source>
</evidence>
<dbReference type="InterPro" id="IPR009061">
    <property type="entry name" value="DNA-bd_dom_put_sf"/>
</dbReference>
<dbReference type="OrthoDB" id="9802944at2"/>
<dbReference type="InterPro" id="IPR015358">
    <property type="entry name" value="Tscrpt_reg_MerR_DNA-bd"/>
</dbReference>
<dbReference type="InterPro" id="IPR000551">
    <property type="entry name" value="MerR-type_HTH_dom"/>
</dbReference>
<dbReference type="GO" id="GO:0003677">
    <property type="term" value="F:DNA binding"/>
    <property type="evidence" value="ECO:0007669"/>
    <property type="project" value="UniProtKB-KW"/>
</dbReference>
<evidence type="ECO:0000256" key="1">
    <source>
        <dbReference type="ARBA" id="ARBA00023015"/>
    </source>
</evidence>
<feature type="domain" description="HTH merR-type" evidence="4">
    <location>
        <begin position="1"/>
        <end position="72"/>
    </location>
</feature>
<dbReference type="PROSITE" id="PS50937">
    <property type="entry name" value="HTH_MERR_2"/>
    <property type="match status" value="1"/>
</dbReference>
<dbReference type="CDD" id="cd04785">
    <property type="entry name" value="HTH_CadR-PbrR-like"/>
    <property type="match status" value="1"/>
</dbReference>
<accession>A0A2S0N8Y0</accession>
<organism evidence="5 6">
    <name type="scientific">Phreatobacter cathodiphilus</name>
    <dbReference type="NCBI Taxonomy" id="1868589"/>
    <lineage>
        <taxon>Bacteria</taxon>
        <taxon>Pseudomonadati</taxon>
        <taxon>Pseudomonadota</taxon>
        <taxon>Alphaproteobacteria</taxon>
        <taxon>Hyphomicrobiales</taxon>
        <taxon>Phreatobacteraceae</taxon>
        <taxon>Phreatobacter</taxon>
    </lineage>
</organism>
<dbReference type="Gene3D" id="1.10.1660.10">
    <property type="match status" value="1"/>
</dbReference>
<evidence type="ECO:0000256" key="2">
    <source>
        <dbReference type="ARBA" id="ARBA00023125"/>
    </source>
</evidence>
<dbReference type="SMART" id="SM00422">
    <property type="entry name" value="HTH_MERR"/>
    <property type="match status" value="1"/>
</dbReference>
<dbReference type="Pfam" id="PF00376">
    <property type="entry name" value="MerR"/>
    <property type="match status" value="1"/>
</dbReference>
<dbReference type="KEGG" id="phr:C6569_05870"/>
<name>A0A2S0N8Y0_9HYPH</name>
<evidence type="ECO:0000313" key="6">
    <source>
        <dbReference type="Proteomes" id="UP000237889"/>
    </source>
</evidence>
<evidence type="ECO:0000259" key="4">
    <source>
        <dbReference type="PROSITE" id="PS50937"/>
    </source>
</evidence>
<dbReference type="Proteomes" id="UP000237889">
    <property type="component" value="Chromosome"/>
</dbReference>
<dbReference type="PANTHER" id="PTHR30204">
    <property type="entry name" value="REDOX-CYCLING DRUG-SENSING TRANSCRIPTIONAL ACTIVATOR SOXR"/>
    <property type="match status" value="1"/>
</dbReference>